<reference evidence="5" key="1">
    <citation type="submission" date="2023-11" db="EMBL/GenBank/DDBJ databases">
        <authorList>
            <person name="Alioto T."/>
            <person name="Alioto T."/>
            <person name="Gomez Garrido J."/>
        </authorList>
    </citation>
    <scope>NUCLEOTIDE SEQUENCE</scope>
</reference>
<feature type="compositionally biased region" description="Pro residues" evidence="3">
    <location>
        <begin position="476"/>
        <end position="495"/>
    </location>
</feature>
<keyword evidence="6" id="KW-1185">Reference proteome</keyword>
<feature type="compositionally biased region" description="Polar residues" evidence="3">
    <location>
        <begin position="639"/>
        <end position="661"/>
    </location>
</feature>
<evidence type="ECO:0000259" key="4">
    <source>
        <dbReference type="PROSITE" id="PS50014"/>
    </source>
</evidence>
<feature type="region of interest" description="Disordered" evidence="3">
    <location>
        <begin position="74"/>
        <end position="111"/>
    </location>
</feature>
<feature type="region of interest" description="Disordered" evidence="3">
    <location>
        <begin position="828"/>
        <end position="855"/>
    </location>
</feature>
<dbReference type="AlphaFoldDB" id="A0AAI9EA54"/>
<evidence type="ECO:0000256" key="1">
    <source>
        <dbReference type="ARBA" id="ARBA00023117"/>
    </source>
</evidence>
<gene>
    <name evidence="5" type="ORF">LECACI_7A003906</name>
</gene>
<dbReference type="PROSITE" id="PS50014">
    <property type="entry name" value="BROMODOMAIN_2"/>
    <property type="match status" value="1"/>
</dbReference>
<dbReference type="Gene3D" id="1.20.920.10">
    <property type="entry name" value="Bromodomain-like"/>
    <property type="match status" value="1"/>
</dbReference>
<accession>A0AAI9EA54</accession>
<dbReference type="Pfam" id="PF00439">
    <property type="entry name" value="Bromodomain"/>
    <property type="match status" value="1"/>
</dbReference>
<feature type="compositionally biased region" description="Pro residues" evidence="3">
    <location>
        <begin position="330"/>
        <end position="347"/>
    </location>
</feature>
<comment type="caution">
    <text evidence="5">The sequence shown here is derived from an EMBL/GenBank/DDBJ whole genome shotgun (WGS) entry which is preliminary data.</text>
</comment>
<dbReference type="SUPFAM" id="SSF47370">
    <property type="entry name" value="Bromodomain"/>
    <property type="match status" value="1"/>
</dbReference>
<dbReference type="GO" id="GO:0035267">
    <property type="term" value="C:NuA4 histone acetyltransferase complex"/>
    <property type="evidence" value="ECO:0007669"/>
    <property type="project" value="TreeGrafter"/>
</dbReference>
<feature type="compositionally biased region" description="Polar residues" evidence="3">
    <location>
        <begin position="79"/>
        <end position="88"/>
    </location>
</feature>
<sequence length="855" mass="93495">MNSDSAYTPLETLLLFQALRADGVDSISFNRISEQLKNIPSIRNDRRYDGGRLSPDALRELYLTLLKDEVKRDLERQANGDNQLTNGDVSPASRKRKAPSPSLPTVSEATKHSHLIPQLVTRLYTGFRQHYVDTAIRPLEKRYATIHEEISEIESGQWDERLQKKQVVSQTQSPKPSSTAHTQPVVARADNLQPSPVVASPSVPAKQPESAPQGHVKRYSQAKIDAMINHGPESQDSPIPHQRTASNTSLPPLAELAPQSPHHAIPPNASGAVPTQMQPMQQMPHHGYTQSPPAGHQSPYPPQNIHPRPGSISGPQIQQTMSRASSSPRPILPPPKGMQYQPTPPIPHAGSPGVPHPHMPHQHPQAHQQHFQPQQRMPAGPSPTGEMPPRAYPGTPLAPHPPAGYYQQQQQSYAGRRPSYPPVQGHQTPTYPTQPPHPGGGYMLPPFQIQPQDHGKPIQQPLRPHQPPMSGQRPMYPSPGPVAPATGPRPPPVPSPHIQAVLAALATPPRTRSIWKRPLYNTPIKDQMPKPSPQVEPLSPTRGRAKPARSNAPTIEEPPATESATKLRSSKRRPNARDKSPHSVVSSVADESLLARTRSQSVSTVAGAHPPSDDRPRSRNGVKAEASTPSNLLEEPDTGTGTSSAKMTRTRRGTLQSQHQQPNKRKWRESPPESAQEREWGPTPPPRSNTVVATRNLAKMSSAVMNDIVSHKHASYFAKEVRDKDIPGYSEIVKQPQNLKSIRSAITAGGKAIAAATANTDSPAATPSASSTTVELERTADLIPPKAIVNGAQLEKELMRMLANAYMFNPGEDGMALSTKEMFEDVEQKISEWRGTEREAGGDEDEDVKGKRRKV</sequence>
<organism evidence="5 6">
    <name type="scientific">Lecanosticta acicola</name>
    <dbReference type="NCBI Taxonomy" id="111012"/>
    <lineage>
        <taxon>Eukaryota</taxon>
        <taxon>Fungi</taxon>
        <taxon>Dikarya</taxon>
        <taxon>Ascomycota</taxon>
        <taxon>Pezizomycotina</taxon>
        <taxon>Dothideomycetes</taxon>
        <taxon>Dothideomycetidae</taxon>
        <taxon>Mycosphaerellales</taxon>
        <taxon>Mycosphaerellaceae</taxon>
        <taxon>Lecanosticta</taxon>
    </lineage>
</organism>
<feature type="region of interest" description="Disordered" evidence="3">
    <location>
        <begin position="508"/>
        <end position="690"/>
    </location>
</feature>
<feature type="compositionally biased region" description="Basic and acidic residues" evidence="3">
    <location>
        <begin position="828"/>
        <end position="841"/>
    </location>
</feature>
<feature type="compositionally biased region" description="Basic and acidic residues" evidence="3">
    <location>
        <begin position="668"/>
        <end position="680"/>
    </location>
</feature>
<feature type="compositionally biased region" description="Polar residues" evidence="3">
    <location>
        <begin position="232"/>
        <end position="250"/>
    </location>
</feature>
<keyword evidence="1 2" id="KW-0103">Bromodomain</keyword>
<evidence type="ECO:0000256" key="2">
    <source>
        <dbReference type="PROSITE-ProRule" id="PRU00035"/>
    </source>
</evidence>
<feature type="compositionally biased region" description="Low complexity" evidence="3">
    <location>
        <begin position="194"/>
        <end position="205"/>
    </location>
</feature>
<dbReference type="InterPro" id="IPR036427">
    <property type="entry name" value="Bromodomain-like_sf"/>
</dbReference>
<evidence type="ECO:0000313" key="6">
    <source>
        <dbReference type="Proteomes" id="UP001296104"/>
    </source>
</evidence>
<feature type="compositionally biased region" description="Polar residues" evidence="3">
    <location>
        <begin position="313"/>
        <end position="328"/>
    </location>
</feature>
<evidence type="ECO:0000313" key="5">
    <source>
        <dbReference type="EMBL" id="CAK3988487.1"/>
    </source>
</evidence>
<proteinExistence type="predicted"/>
<evidence type="ECO:0000256" key="3">
    <source>
        <dbReference type="SAM" id="MobiDB-lite"/>
    </source>
</evidence>
<feature type="domain" description="Bromo" evidence="4">
    <location>
        <begin position="709"/>
        <end position="816"/>
    </location>
</feature>
<dbReference type="GO" id="GO:0006325">
    <property type="term" value="P:chromatin organization"/>
    <property type="evidence" value="ECO:0007669"/>
    <property type="project" value="UniProtKB-ARBA"/>
</dbReference>
<dbReference type="PANTHER" id="PTHR15398">
    <property type="entry name" value="BROMODOMAIN-CONTAINING PROTEIN 8"/>
    <property type="match status" value="1"/>
</dbReference>
<feature type="compositionally biased region" description="Low complexity" evidence="3">
    <location>
        <begin position="362"/>
        <end position="379"/>
    </location>
</feature>
<dbReference type="InterPro" id="IPR001487">
    <property type="entry name" value="Bromodomain"/>
</dbReference>
<feature type="region of interest" description="Disordered" evidence="3">
    <location>
        <begin position="229"/>
        <end position="496"/>
    </location>
</feature>
<name>A0AAI9EA54_9PEZI</name>
<feature type="region of interest" description="Disordered" evidence="3">
    <location>
        <begin position="164"/>
        <end position="217"/>
    </location>
</feature>
<feature type="compositionally biased region" description="Polar residues" evidence="3">
    <location>
        <begin position="166"/>
        <end position="182"/>
    </location>
</feature>
<feature type="compositionally biased region" description="Low complexity" evidence="3">
    <location>
        <begin position="274"/>
        <end position="284"/>
    </location>
</feature>
<dbReference type="PANTHER" id="PTHR15398:SF4">
    <property type="entry name" value="BROMODOMAIN-CONTAINING PROTEIN 8 ISOFORM X1"/>
    <property type="match status" value="1"/>
</dbReference>
<dbReference type="EMBL" id="CAVMBE010000019">
    <property type="protein sequence ID" value="CAK3988487.1"/>
    <property type="molecule type" value="Genomic_DNA"/>
</dbReference>
<protein>
    <recommendedName>
        <fullName evidence="4">Bromo domain-containing protein</fullName>
    </recommendedName>
</protein>
<dbReference type="Proteomes" id="UP001296104">
    <property type="component" value="Unassembled WGS sequence"/>
</dbReference>